<evidence type="ECO:0000313" key="1">
    <source>
        <dbReference type="EMBL" id="SVB00742.1"/>
    </source>
</evidence>
<organism evidence="1">
    <name type="scientific">marine metagenome</name>
    <dbReference type="NCBI Taxonomy" id="408172"/>
    <lineage>
        <taxon>unclassified sequences</taxon>
        <taxon>metagenomes</taxon>
        <taxon>ecological metagenomes</taxon>
    </lineage>
</organism>
<reference evidence="1" key="1">
    <citation type="submission" date="2018-05" db="EMBL/GenBank/DDBJ databases">
        <authorList>
            <person name="Lanie J.A."/>
            <person name="Ng W.-L."/>
            <person name="Kazmierczak K.M."/>
            <person name="Andrzejewski T.M."/>
            <person name="Davidsen T.M."/>
            <person name="Wayne K.J."/>
            <person name="Tettelin H."/>
            <person name="Glass J.I."/>
            <person name="Rusch D."/>
            <person name="Podicherti R."/>
            <person name="Tsui H.-C.T."/>
            <person name="Winkler M.E."/>
        </authorList>
    </citation>
    <scope>NUCLEOTIDE SEQUENCE</scope>
</reference>
<proteinExistence type="predicted"/>
<protein>
    <submittedName>
        <fullName evidence="1">Uncharacterized protein</fullName>
    </submittedName>
</protein>
<dbReference type="EMBL" id="UINC01025342">
    <property type="protein sequence ID" value="SVB00742.1"/>
    <property type="molecule type" value="Genomic_DNA"/>
</dbReference>
<dbReference type="AlphaFoldDB" id="A0A382AHY4"/>
<accession>A0A382AHY4</accession>
<sequence>MYGLFHVKQFSAVWSLCPGPEGVELVGFVIRLESTQPASGGPHGSQLS</sequence>
<name>A0A382AHY4_9ZZZZ</name>
<gene>
    <name evidence="1" type="ORF">METZ01_LOCUS153596</name>
</gene>